<dbReference type="Proteomes" id="UP001305652">
    <property type="component" value="Chromosome"/>
</dbReference>
<evidence type="ECO:0000313" key="9">
    <source>
        <dbReference type="Proteomes" id="UP001305652"/>
    </source>
</evidence>
<keyword evidence="4 6" id="KW-1133">Transmembrane helix</keyword>
<dbReference type="RefSeq" id="WP_318620619.1">
    <property type="nucleotide sequence ID" value="NZ_CP137642.1"/>
</dbReference>
<dbReference type="PANTHER" id="PTHR33885">
    <property type="entry name" value="PHAGE SHOCK PROTEIN C"/>
    <property type="match status" value="1"/>
</dbReference>
<dbReference type="InterPro" id="IPR007168">
    <property type="entry name" value="Phageshock_PspC_N"/>
</dbReference>
<dbReference type="GO" id="GO:0005886">
    <property type="term" value="C:plasma membrane"/>
    <property type="evidence" value="ECO:0007669"/>
    <property type="project" value="UniProtKB-SubCell"/>
</dbReference>
<keyword evidence="3 6" id="KW-0812">Transmembrane</keyword>
<evidence type="ECO:0000256" key="4">
    <source>
        <dbReference type="ARBA" id="ARBA00022989"/>
    </source>
</evidence>
<evidence type="ECO:0000256" key="2">
    <source>
        <dbReference type="ARBA" id="ARBA00022475"/>
    </source>
</evidence>
<name>A0AAX4FTM7_9EURY</name>
<evidence type="ECO:0000256" key="3">
    <source>
        <dbReference type="ARBA" id="ARBA00022692"/>
    </source>
</evidence>
<dbReference type="PANTHER" id="PTHR33885:SF3">
    <property type="entry name" value="PHAGE SHOCK PROTEIN C"/>
    <property type="match status" value="1"/>
</dbReference>
<feature type="transmembrane region" description="Helical" evidence="6">
    <location>
        <begin position="33"/>
        <end position="58"/>
    </location>
</feature>
<feature type="domain" description="Phage shock protein PspC N-terminal" evidence="7">
    <location>
        <begin position="2"/>
        <end position="60"/>
    </location>
</feature>
<proteinExistence type="predicted"/>
<evidence type="ECO:0000256" key="6">
    <source>
        <dbReference type="SAM" id="Phobius"/>
    </source>
</evidence>
<dbReference type="Pfam" id="PF04024">
    <property type="entry name" value="PspC"/>
    <property type="match status" value="1"/>
</dbReference>
<evidence type="ECO:0000259" key="7">
    <source>
        <dbReference type="Pfam" id="PF04024"/>
    </source>
</evidence>
<sequence>MKKLTRSRTNRWIAGVCGGVGEYLDIDPNIIRAVYIIFTVLTRFAAGLIIYILLWIIIPDGAEESPAEAPPADA</sequence>
<accession>A0AAX4FTM7</accession>
<organism evidence="8 9">
    <name type="scientific">Methanoculleus receptaculi</name>
    <dbReference type="NCBI Taxonomy" id="394967"/>
    <lineage>
        <taxon>Archaea</taxon>
        <taxon>Methanobacteriati</taxon>
        <taxon>Methanobacteriota</taxon>
        <taxon>Stenosarchaea group</taxon>
        <taxon>Methanomicrobia</taxon>
        <taxon>Methanomicrobiales</taxon>
        <taxon>Methanomicrobiaceae</taxon>
        <taxon>Methanoculleus</taxon>
    </lineage>
</organism>
<evidence type="ECO:0000256" key="5">
    <source>
        <dbReference type="ARBA" id="ARBA00023136"/>
    </source>
</evidence>
<comment type="subcellular location">
    <subcellularLocation>
        <location evidence="1">Cell membrane</location>
        <topology evidence="1">Single-pass membrane protein</topology>
    </subcellularLocation>
</comment>
<gene>
    <name evidence="8" type="ORF">R6Y96_07385</name>
</gene>
<evidence type="ECO:0000313" key="8">
    <source>
        <dbReference type="EMBL" id="WOX57120.1"/>
    </source>
</evidence>
<dbReference type="InterPro" id="IPR052027">
    <property type="entry name" value="PspC"/>
</dbReference>
<dbReference type="GeneID" id="85732968"/>
<reference evidence="8 9" key="1">
    <citation type="submission" date="2023-10" db="EMBL/GenBank/DDBJ databases">
        <title>The complete genome sequence of Methanoculleus receptaculi DSM 18860.</title>
        <authorList>
            <person name="Lai S.-J."/>
            <person name="You Y.-T."/>
            <person name="Chen S.-C."/>
        </authorList>
    </citation>
    <scope>NUCLEOTIDE SEQUENCE [LARGE SCALE GENOMIC DNA]</scope>
    <source>
        <strain evidence="8 9">DSM 18860</strain>
    </source>
</reference>
<dbReference type="EMBL" id="CP137642">
    <property type="protein sequence ID" value="WOX57120.1"/>
    <property type="molecule type" value="Genomic_DNA"/>
</dbReference>
<dbReference type="AlphaFoldDB" id="A0AAX4FTM7"/>
<protein>
    <submittedName>
        <fullName evidence="8">PspC domain-containing protein</fullName>
    </submittedName>
</protein>
<evidence type="ECO:0000256" key="1">
    <source>
        <dbReference type="ARBA" id="ARBA00004162"/>
    </source>
</evidence>
<keyword evidence="2" id="KW-1003">Cell membrane</keyword>
<keyword evidence="9" id="KW-1185">Reference proteome</keyword>
<keyword evidence="5 6" id="KW-0472">Membrane</keyword>
<dbReference type="KEGG" id="mrc:R6Y96_07385"/>